<dbReference type="PANTHER" id="PTHR43611">
    <property type="entry name" value="ALPHA-D-GLUCOSE 1-PHOSPHATE PHOSPHATASE"/>
    <property type="match status" value="1"/>
</dbReference>
<dbReference type="InterPro" id="IPR006439">
    <property type="entry name" value="HAD-SF_hydro_IA"/>
</dbReference>
<dbReference type="InterPro" id="IPR023214">
    <property type="entry name" value="HAD_sf"/>
</dbReference>
<dbReference type="EMBL" id="JAEEGA010000007">
    <property type="protein sequence ID" value="MBP1041634.1"/>
    <property type="molecule type" value="Genomic_DNA"/>
</dbReference>
<gene>
    <name evidence="1" type="ORF">I6N95_11510</name>
</gene>
<dbReference type="Pfam" id="PF00702">
    <property type="entry name" value="Hydrolase"/>
    <property type="match status" value="1"/>
</dbReference>
<evidence type="ECO:0000313" key="1">
    <source>
        <dbReference type="EMBL" id="MBP1041634.1"/>
    </source>
</evidence>
<dbReference type="SUPFAM" id="SSF56784">
    <property type="entry name" value="HAD-like"/>
    <property type="match status" value="1"/>
</dbReference>
<evidence type="ECO:0000313" key="2">
    <source>
        <dbReference type="Proteomes" id="UP000674938"/>
    </source>
</evidence>
<dbReference type="GO" id="GO:0016787">
    <property type="term" value="F:hydrolase activity"/>
    <property type="evidence" value="ECO:0007669"/>
    <property type="project" value="UniProtKB-KW"/>
</dbReference>
<name>A0A940PAW3_9ENTE</name>
<dbReference type="InterPro" id="IPR036412">
    <property type="entry name" value="HAD-like_sf"/>
</dbReference>
<dbReference type="PRINTS" id="PR00413">
    <property type="entry name" value="HADHALOGNASE"/>
</dbReference>
<dbReference type="NCBIfam" id="TIGR01509">
    <property type="entry name" value="HAD-SF-IA-v3"/>
    <property type="match status" value="1"/>
</dbReference>
<comment type="caution">
    <text evidence="1">The sequence shown here is derived from an EMBL/GenBank/DDBJ whole genome shotgun (WGS) entry which is preliminary data.</text>
</comment>
<keyword evidence="2" id="KW-1185">Reference proteome</keyword>
<dbReference type="Gene3D" id="3.40.50.1000">
    <property type="entry name" value="HAD superfamily/HAD-like"/>
    <property type="match status" value="1"/>
</dbReference>
<protein>
    <submittedName>
        <fullName evidence="1">HAD family hydrolase</fullName>
    </submittedName>
</protein>
<accession>A0A940PAW3</accession>
<dbReference type="AlphaFoldDB" id="A0A940PAW3"/>
<dbReference type="Gene3D" id="1.10.150.520">
    <property type="match status" value="1"/>
</dbReference>
<sequence>MTKYDVLLFDLFFTLVEPQYLPGENEFDALGISMEKWETHAEHNSLYYKRITGGVHNKFEIIEDILSSLGIPREKSLVKNLANQRLKRISESLIHVSPEVINTLHELKKNNKTLILVSNADVLDIEGWIKSPLCQLFDEVFFSCNVGYAKPDLRFYNYILHKLELDNKRCLFVGDGGDDELLGAFQLNIDTAQATYFYDRELFSHSNKVTYKINKIEELLAIVR</sequence>
<proteinExistence type="predicted"/>
<dbReference type="RefSeq" id="WP_209527851.1">
    <property type="nucleotide sequence ID" value="NZ_JAEEGA010000007.1"/>
</dbReference>
<reference evidence="1" key="1">
    <citation type="submission" date="2020-12" db="EMBL/GenBank/DDBJ databases">
        <title>Vagococcus allomyrinae sp. nov. and Enterococcus lavae sp. nov., isolated from the larvae of Allomyrina dichotoma.</title>
        <authorList>
            <person name="Lee S.D."/>
        </authorList>
    </citation>
    <scope>NUCLEOTIDE SEQUENCE</scope>
    <source>
        <strain evidence="1">BWB3-3</strain>
    </source>
</reference>
<keyword evidence="1" id="KW-0378">Hydrolase</keyword>
<dbReference type="PANTHER" id="PTHR43611:SF3">
    <property type="entry name" value="FLAVIN MONONUCLEOTIDE HYDROLASE 1, CHLOROPLATIC"/>
    <property type="match status" value="1"/>
</dbReference>
<organism evidence="1 2">
    <name type="scientific">Vagococcus allomyrinae</name>
    <dbReference type="NCBI Taxonomy" id="2794353"/>
    <lineage>
        <taxon>Bacteria</taxon>
        <taxon>Bacillati</taxon>
        <taxon>Bacillota</taxon>
        <taxon>Bacilli</taxon>
        <taxon>Lactobacillales</taxon>
        <taxon>Enterococcaceae</taxon>
        <taxon>Vagococcus</taxon>
    </lineage>
</organism>
<dbReference type="Proteomes" id="UP000674938">
    <property type="component" value="Unassembled WGS sequence"/>
</dbReference>